<dbReference type="Proteomes" id="UP000324222">
    <property type="component" value="Unassembled WGS sequence"/>
</dbReference>
<comment type="caution">
    <text evidence="1">The sequence shown here is derived from an EMBL/GenBank/DDBJ whole genome shotgun (WGS) entry which is preliminary data.</text>
</comment>
<evidence type="ECO:0000313" key="1">
    <source>
        <dbReference type="EMBL" id="MPC68006.1"/>
    </source>
</evidence>
<protein>
    <submittedName>
        <fullName evidence="1">Uncharacterized protein</fullName>
    </submittedName>
</protein>
<accession>A0A5B7HDE1</accession>
<evidence type="ECO:0000313" key="2">
    <source>
        <dbReference type="Proteomes" id="UP000324222"/>
    </source>
</evidence>
<proteinExistence type="predicted"/>
<dbReference type="EMBL" id="VSRR010027099">
    <property type="protein sequence ID" value="MPC68006.1"/>
    <property type="molecule type" value="Genomic_DNA"/>
</dbReference>
<dbReference type="AlphaFoldDB" id="A0A5B7HDE1"/>
<sequence>MQILGNNTRRHFIPPARRATEALVSVSARDGWYLQTDRDGTLPPLEEPGKGCYFPSSFYSLYLNFLPSKCHPSISLTDVWYQNLLLSLLRFSLPHPFLQSFLFHLSRSRNLPIIFEINIGRSTTYTVLPAVTPADASLRDLAITPKVLCVFPSSTQTYGRPSCPPRPRKRY</sequence>
<reference evidence="1 2" key="1">
    <citation type="submission" date="2019-05" db="EMBL/GenBank/DDBJ databases">
        <title>Another draft genome of Portunus trituberculatus and its Hox gene families provides insights of decapod evolution.</title>
        <authorList>
            <person name="Jeong J.-H."/>
            <person name="Song I."/>
            <person name="Kim S."/>
            <person name="Choi T."/>
            <person name="Kim D."/>
            <person name="Ryu S."/>
            <person name="Kim W."/>
        </authorList>
    </citation>
    <scope>NUCLEOTIDE SEQUENCE [LARGE SCALE GENOMIC DNA]</scope>
    <source>
        <tissue evidence="1">Muscle</tissue>
    </source>
</reference>
<organism evidence="1 2">
    <name type="scientific">Portunus trituberculatus</name>
    <name type="common">Swimming crab</name>
    <name type="synonym">Neptunus trituberculatus</name>
    <dbReference type="NCBI Taxonomy" id="210409"/>
    <lineage>
        <taxon>Eukaryota</taxon>
        <taxon>Metazoa</taxon>
        <taxon>Ecdysozoa</taxon>
        <taxon>Arthropoda</taxon>
        <taxon>Crustacea</taxon>
        <taxon>Multicrustacea</taxon>
        <taxon>Malacostraca</taxon>
        <taxon>Eumalacostraca</taxon>
        <taxon>Eucarida</taxon>
        <taxon>Decapoda</taxon>
        <taxon>Pleocyemata</taxon>
        <taxon>Brachyura</taxon>
        <taxon>Eubrachyura</taxon>
        <taxon>Portunoidea</taxon>
        <taxon>Portunidae</taxon>
        <taxon>Portuninae</taxon>
        <taxon>Portunus</taxon>
    </lineage>
</organism>
<gene>
    <name evidence="1" type="ORF">E2C01_062195</name>
</gene>
<name>A0A5B7HDE1_PORTR</name>
<keyword evidence="2" id="KW-1185">Reference proteome</keyword>